<keyword evidence="13 14" id="KW-0998">Cell outer membrane</keyword>
<evidence type="ECO:0000256" key="11">
    <source>
        <dbReference type="ARBA" id="ARBA00023136"/>
    </source>
</evidence>
<keyword evidence="7 16" id="KW-0732">Signal</keyword>
<keyword evidence="9" id="KW-0406">Ion transport</keyword>
<dbReference type="Gene3D" id="2.170.130.10">
    <property type="entry name" value="TonB-dependent receptor, plug domain"/>
    <property type="match status" value="1"/>
</dbReference>
<keyword evidence="11 14" id="KW-0472">Membrane</keyword>
<keyword evidence="4 14" id="KW-1134">Transmembrane beta strand</keyword>
<evidence type="ECO:0000256" key="15">
    <source>
        <dbReference type="RuleBase" id="RU003357"/>
    </source>
</evidence>
<evidence type="ECO:0000256" key="12">
    <source>
        <dbReference type="ARBA" id="ARBA00023170"/>
    </source>
</evidence>
<dbReference type="OrthoDB" id="8663017at2"/>
<dbReference type="InterPro" id="IPR010105">
    <property type="entry name" value="TonB_sidphr_rcpt"/>
</dbReference>
<evidence type="ECO:0000259" key="18">
    <source>
        <dbReference type="Pfam" id="PF07715"/>
    </source>
</evidence>
<evidence type="ECO:0000313" key="20">
    <source>
        <dbReference type="Proteomes" id="UP000463138"/>
    </source>
</evidence>
<feature type="signal peptide" evidence="16">
    <location>
        <begin position="1"/>
        <end position="33"/>
    </location>
</feature>
<evidence type="ECO:0000259" key="17">
    <source>
        <dbReference type="Pfam" id="PF00593"/>
    </source>
</evidence>
<dbReference type="SUPFAM" id="SSF56935">
    <property type="entry name" value="Porins"/>
    <property type="match status" value="1"/>
</dbReference>
<evidence type="ECO:0000256" key="1">
    <source>
        <dbReference type="ARBA" id="ARBA00004571"/>
    </source>
</evidence>
<evidence type="ECO:0000256" key="16">
    <source>
        <dbReference type="SAM" id="SignalP"/>
    </source>
</evidence>
<evidence type="ECO:0000256" key="9">
    <source>
        <dbReference type="ARBA" id="ARBA00023065"/>
    </source>
</evidence>
<keyword evidence="12 19" id="KW-0675">Receptor</keyword>
<dbReference type="GO" id="GO:0009279">
    <property type="term" value="C:cell outer membrane"/>
    <property type="evidence" value="ECO:0007669"/>
    <property type="project" value="UniProtKB-SubCell"/>
</dbReference>
<evidence type="ECO:0000256" key="10">
    <source>
        <dbReference type="ARBA" id="ARBA00023077"/>
    </source>
</evidence>
<keyword evidence="6 14" id="KW-0812">Transmembrane</keyword>
<dbReference type="FunFam" id="2.170.130.10:FF:000010">
    <property type="entry name" value="Ferripyoverdine receptor"/>
    <property type="match status" value="1"/>
</dbReference>
<feature type="chain" id="PRO_5030629078" evidence="16">
    <location>
        <begin position="34"/>
        <end position="732"/>
    </location>
</feature>
<dbReference type="InterPro" id="IPR037066">
    <property type="entry name" value="Plug_dom_sf"/>
</dbReference>
<dbReference type="GO" id="GO:0038023">
    <property type="term" value="F:signaling receptor activity"/>
    <property type="evidence" value="ECO:0007669"/>
    <property type="project" value="InterPro"/>
</dbReference>
<dbReference type="Pfam" id="PF07715">
    <property type="entry name" value="Plug"/>
    <property type="match status" value="1"/>
</dbReference>
<dbReference type="InterPro" id="IPR039426">
    <property type="entry name" value="TonB-dep_rcpt-like"/>
</dbReference>
<dbReference type="PANTHER" id="PTHR32552:SF74">
    <property type="entry name" value="HYDROXAMATE SIDEROPHORE RECEPTOR FHUE"/>
    <property type="match status" value="1"/>
</dbReference>
<comment type="caution">
    <text evidence="19">The sequence shown here is derived from an EMBL/GenBank/DDBJ whole genome shotgun (WGS) entry which is preliminary data.</text>
</comment>
<keyword evidence="3 14" id="KW-0813">Transport</keyword>
<dbReference type="GO" id="GO:0015344">
    <property type="term" value="F:siderophore uptake transmembrane transporter activity"/>
    <property type="evidence" value="ECO:0007669"/>
    <property type="project" value="TreeGrafter"/>
</dbReference>
<protein>
    <submittedName>
        <fullName evidence="19">TonB-dependent siderophore receptor</fullName>
    </submittedName>
</protein>
<evidence type="ECO:0000256" key="5">
    <source>
        <dbReference type="ARBA" id="ARBA00022496"/>
    </source>
</evidence>
<dbReference type="PANTHER" id="PTHR32552">
    <property type="entry name" value="FERRICHROME IRON RECEPTOR-RELATED"/>
    <property type="match status" value="1"/>
</dbReference>
<reference evidence="19 20" key="1">
    <citation type="submission" date="2018-07" db="EMBL/GenBank/DDBJ databases">
        <title>Pseudomonas laoshanensis sp. nov., isolated from soil.</title>
        <authorList>
            <person name="Sun J."/>
            <person name="Yu L."/>
            <person name="Wang M."/>
            <person name="Zhang C."/>
        </authorList>
    </citation>
    <scope>NUCLEOTIDE SEQUENCE [LARGE SCALE GENOMIC DNA]</scope>
    <source>
        <strain evidence="19 20">Y22</strain>
    </source>
</reference>
<dbReference type="InterPro" id="IPR000531">
    <property type="entry name" value="Beta-barrel_TonB"/>
</dbReference>
<dbReference type="Pfam" id="PF00593">
    <property type="entry name" value="TonB_dep_Rec_b-barrel"/>
    <property type="match status" value="1"/>
</dbReference>
<evidence type="ECO:0000256" key="4">
    <source>
        <dbReference type="ARBA" id="ARBA00022452"/>
    </source>
</evidence>
<dbReference type="RefSeq" id="WP_149332868.1">
    <property type="nucleotide sequence ID" value="NZ_QOVF01000003.1"/>
</dbReference>
<evidence type="ECO:0000256" key="14">
    <source>
        <dbReference type="PROSITE-ProRule" id="PRU01360"/>
    </source>
</evidence>
<dbReference type="GO" id="GO:0015891">
    <property type="term" value="P:siderophore transport"/>
    <property type="evidence" value="ECO:0007669"/>
    <property type="project" value="InterPro"/>
</dbReference>
<dbReference type="NCBIfam" id="TIGR01783">
    <property type="entry name" value="TonB-siderophor"/>
    <property type="match status" value="1"/>
</dbReference>
<dbReference type="InterPro" id="IPR036942">
    <property type="entry name" value="Beta-barrel_TonB_sf"/>
</dbReference>
<dbReference type="InterPro" id="IPR012910">
    <property type="entry name" value="Plug_dom"/>
</dbReference>
<name>A0A7V7KUT3_9GAMM</name>
<keyword evidence="20" id="KW-1185">Reference proteome</keyword>
<evidence type="ECO:0000256" key="7">
    <source>
        <dbReference type="ARBA" id="ARBA00022729"/>
    </source>
</evidence>
<keyword evidence="10 15" id="KW-0798">TonB box</keyword>
<feature type="domain" description="TonB-dependent receptor plug" evidence="18">
    <location>
        <begin position="85"/>
        <end position="185"/>
    </location>
</feature>
<keyword evidence="8" id="KW-0408">Iron</keyword>
<dbReference type="Proteomes" id="UP000463138">
    <property type="component" value="Unassembled WGS sequence"/>
</dbReference>
<evidence type="ECO:0000313" key="19">
    <source>
        <dbReference type="EMBL" id="KAA0694016.1"/>
    </source>
</evidence>
<evidence type="ECO:0000256" key="13">
    <source>
        <dbReference type="ARBA" id="ARBA00023237"/>
    </source>
</evidence>
<dbReference type="AlphaFoldDB" id="A0A7V7KUT3"/>
<dbReference type="Gene3D" id="2.40.170.20">
    <property type="entry name" value="TonB-dependent receptor, beta-barrel domain"/>
    <property type="match status" value="1"/>
</dbReference>
<comment type="subcellular location">
    <subcellularLocation>
        <location evidence="1 14">Cell outer membrane</location>
        <topology evidence="1 14">Multi-pass membrane protein</topology>
    </subcellularLocation>
</comment>
<evidence type="ECO:0000256" key="8">
    <source>
        <dbReference type="ARBA" id="ARBA00023004"/>
    </source>
</evidence>
<evidence type="ECO:0000256" key="6">
    <source>
        <dbReference type="ARBA" id="ARBA00022692"/>
    </source>
</evidence>
<evidence type="ECO:0000256" key="3">
    <source>
        <dbReference type="ARBA" id="ARBA00022448"/>
    </source>
</evidence>
<evidence type="ECO:0000256" key="2">
    <source>
        <dbReference type="ARBA" id="ARBA00009810"/>
    </source>
</evidence>
<keyword evidence="5" id="KW-0410">Iron transport</keyword>
<comment type="similarity">
    <text evidence="2 14 15">Belongs to the TonB-dependent receptor family.</text>
</comment>
<gene>
    <name evidence="19" type="ORF">DT594_11910</name>
</gene>
<feature type="domain" description="TonB-dependent receptor-like beta-barrel" evidence="17">
    <location>
        <begin position="298"/>
        <end position="701"/>
    </location>
</feature>
<dbReference type="PROSITE" id="PS52016">
    <property type="entry name" value="TONB_DEPENDENT_REC_3"/>
    <property type="match status" value="1"/>
</dbReference>
<sequence>MSRSSHFSRLATRQSLLSLSISLAVFGSAPAWAQSSADSAVQAAESITLEAVTVTATAGKTATTEGTESYTTDSMNTATRLSLPIRQTPQSVSVVTRQVIDDMALESITDVVNMTTGVSSKAFDSSRSGFSARGFDITNLQIDGVPTTWTSGWSAGETEMDTVLYDRVEIVRGATGLVTGAGNPSAAINLVRKRADSDQLTGFVSGQVGSWDRYQGTFDVADALNESGTIRGRVVGSYLQQDSYIDLLETEKSVLFGTLGIDLTERTLLNLGASYQENSPTGSMWGGLPTWFSDGTRTDWSRSKTNGTDWSEWASEHTTYYANLEHVFDSGVKLYGAYTRSINEGDLRLLWLSGAPDKTTGLGMSGGASWYDVRREQDTLDVYVNTPFRFAGREHEFTVGLMHSQQELVTDNRPRLGTSPTGNYYEWDGSHPEPQWGPSSTYTTQDIDQLGAYAVARLQLTDPLQLIIGSRISNWDTNGRKWNGELYEFDHDRELTPYAGLIYDINDQHSAYVSYSEIFNPQEYQDRNGDFLEPLEGKNYEAGVKGEYFAGRLNASLALFRIEQDNLAQPDVGAVVPGGIAQAYYPAQGTTSDGYEIELSGALSDNWNLLFGWAQFSAKDADGEPVNTRFSRRTANIFSTYRLDRLTLGGGVNWEDGNYTVATNPLGEKEKLEQPSYALVNVMARYQLSDALSAQLNIDNLLDKKYYSQIGFYSQYAYGEPRNGKLTLKYSF</sequence>
<organism evidence="19 20">
    <name type="scientific">Halopseudomonas laoshanensis</name>
    <dbReference type="NCBI Taxonomy" id="2268758"/>
    <lineage>
        <taxon>Bacteria</taxon>
        <taxon>Pseudomonadati</taxon>
        <taxon>Pseudomonadota</taxon>
        <taxon>Gammaproteobacteria</taxon>
        <taxon>Pseudomonadales</taxon>
        <taxon>Pseudomonadaceae</taxon>
        <taxon>Halopseudomonas</taxon>
    </lineage>
</organism>
<proteinExistence type="inferred from homology"/>
<dbReference type="EMBL" id="QOVF01000003">
    <property type="protein sequence ID" value="KAA0694016.1"/>
    <property type="molecule type" value="Genomic_DNA"/>
</dbReference>
<dbReference type="CDD" id="cd01347">
    <property type="entry name" value="ligand_gated_channel"/>
    <property type="match status" value="1"/>
</dbReference>
<accession>A0A7V7KUT3</accession>